<sequence length="121" mass="14153">MENKDPSLKFTSIEQVASQESTDLIDEDQRQYGRLVSFNCEYKFIMMIPKRPYDIIANHKTQLDRQAIQKIIKLASGIRKMGYLVFREMKKDKQFIYHPSECNLSQKVEQTSLCSKPNSLS</sequence>
<accession>A0AAD1XC58</accession>
<protein>
    <submittedName>
        <fullName evidence="1">Uncharacterized protein</fullName>
    </submittedName>
</protein>
<dbReference type="AlphaFoldDB" id="A0AAD1XC58"/>
<comment type="caution">
    <text evidence="1">The sequence shown here is derived from an EMBL/GenBank/DDBJ whole genome shotgun (WGS) entry which is preliminary data.</text>
</comment>
<reference evidence="1" key="1">
    <citation type="submission" date="2023-07" db="EMBL/GenBank/DDBJ databases">
        <authorList>
            <consortium name="AG Swart"/>
            <person name="Singh M."/>
            <person name="Singh A."/>
            <person name="Seah K."/>
            <person name="Emmerich C."/>
        </authorList>
    </citation>
    <scope>NUCLEOTIDE SEQUENCE</scope>
    <source>
        <strain evidence="1">DP1</strain>
    </source>
</reference>
<keyword evidence="2" id="KW-1185">Reference proteome</keyword>
<gene>
    <name evidence="1" type="ORF">ECRASSUSDP1_LOCUS6905</name>
</gene>
<dbReference type="Proteomes" id="UP001295684">
    <property type="component" value="Unassembled WGS sequence"/>
</dbReference>
<organism evidence="1 2">
    <name type="scientific">Euplotes crassus</name>
    <dbReference type="NCBI Taxonomy" id="5936"/>
    <lineage>
        <taxon>Eukaryota</taxon>
        <taxon>Sar</taxon>
        <taxon>Alveolata</taxon>
        <taxon>Ciliophora</taxon>
        <taxon>Intramacronucleata</taxon>
        <taxon>Spirotrichea</taxon>
        <taxon>Hypotrichia</taxon>
        <taxon>Euplotida</taxon>
        <taxon>Euplotidae</taxon>
        <taxon>Moneuplotes</taxon>
    </lineage>
</organism>
<evidence type="ECO:0000313" key="2">
    <source>
        <dbReference type="Proteomes" id="UP001295684"/>
    </source>
</evidence>
<proteinExistence type="predicted"/>
<evidence type="ECO:0000313" key="1">
    <source>
        <dbReference type="EMBL" id="CAI2365589.1"/>
    </source>
</evidence>
<dbReference type="EMBL" id="CAMPGE010006709">
    <property type="protein sequence ID" value="CAI2365589.1"/>
    <property type="molecule type" value="Genomic_DNA"/>
</dbReference>
<name>A0AAD1XC58_EUPCR</name>